<dbReference type="InterPro" id="IPR016024">
    <property type="entry name" value="ARM-type_fold"/>
</dbReference>
<comment type="caution">
    <text evidence="1">The sequence shown here is derived from an EMBL/GenBank/DDBJ whole genome shotgun (WGS) entry which is preliminary data.</text>
</comment>
<reference evidence="1 2" key="1">
    <citation type="journal article" date="2022" name="bioRxiv">
        <title>Genomics of Preaxostyla Flagellates Illuminates Evolutionary Transitions and the Path Towards Mitochondrial Loss.</title>
        <authorList>
            <person name="Novak L.V.F."/>
            <person name="Treitli S.C."/>
            <person name="Pyrih J."/>
            <person name="Halakuc P."/>
            <person name="Pipaliya S.V."/>
            <person name="Vacek V."/>
            <person name="Brzon O."/>
            <person name="Soukal P."/>
            <person name="Eme L."/>
            <person name="Dacks J.B."/>
            <person name="Karnkowska A."/>
            <person name="Elias M."/>
            <person name="Hampl V."/>
        </authorList>
    </citation>
    <scope>NUCLEOTIDE SEQUENCE [LARGE SCALE GENOMIC DNA]</scope>
    <source>
        <strain evidence="1">NAU3</strain>
        <tissue evidence="1">Gut</tissue>
    </source>
</reference>
<protein>
    <submittedName>
        <fullName evidence="1">Uncharacterized protein</fullName>
    </submittedName>
</protein>
<name>A0ABQ9X8G9_9EUKA</name>
<evidence type="ECO:0000313" key="2">
    <source>
        <dbReference type="Proteomes" id="UP001281761"/>
    </source>
</evidence>
<proteinExistence type="predicted"/>
<gene>
    <name evidence="1" type="ORF">BLNAU_16191</name>
</gene>
<sequence length="345" mass="39071">MTASIANKDSSLEQTSSDCSAFLNWQYNPIESEDEKAVVFQSLVATIKFQPALDDSLEAKAVNFLESVDLLTRSSAHAFLNSFASNSDDSLTDFVQSIVVLVSIPNEDITTSTMKMLRTLLANCSATHRLALVKADMIPQLISILNPLSLSLVDAVDVHLHLHLIIATSLFVITPHRLGEVAFEDANQRQAVHETVLQQVVVPSEKYILHLCVNRYSIVDGDQSRYFLTLLAHILEISPSYRPTMDFVLNLPMFATISSCLTFYESDYSISSFLSSMVDIQRNWNKKGEEERHMWKKVHRKLRMEGLEDVIEEKLRNDKDEYGGWLIDNSIDWSNLLGMNLPRRQ</sequence>
<keyword evidence="2" id="KW-1185">Reference proteome</keyword>
<dbReference type="SUPFAM" id="SSF48371">
    <property type="entry name" value="ARM repeat"/>
    <property type="match status" value="1"/>
</dbReference>
<evidence type="ECO:0000313" key="1">
    <source>
        <dbReference type="EMBL" id="KAK2948848.1"/>
    </source>
</evidence>
<dbReference type="Proteomes" id="UP001281761">
    <property type="component" value="Unassembled WGS sequence"/>
</dbReference>
<organism evidence="1 2">
    <name type="scientific">Blattamonas nauphoetae</name>
    <dbReference type="NCBI Taxonomy" id="2049346"/>
    <lineage>
        <taxon>Eukaryota</taxon>
        <taxon>Metamonada</taxon>
        <taxon>Preaxostyla</taxon>
        <taxon>Oxymonadida</taxon>
        <taxon>Blattamonas</taxon>
    </lineage>
</organism>
<dbReference type="EMBL" id="JARBJD010000167">
    <property type="protein sequence ID" value="KAK2948848.1"/>
    <property type="molecule type" value="Genomic_DNA"/>
</dbReference>
<accession>A0ABQ9X8G9</accession>